<protein>
    <recommendedName>
        <fullName evidence="16">Probable peptidoglycan glycosyltransferase FtsW</fullName>
        <shortName evidence="16">PGT</shortName>
        <ecNumber evidence="16">2.4.99.28</ecNumber>
    </recommendedName>
    <alternativeName>
        <fullName evidence="16">Cell division protein FtsW</fullName>
    </alternativeName>
    <alternativeName>
        <fullName evidence="16">Cell wall polymerase</fullName>
    </alternativeName>
    <alternativeName>
        <fullName evidence="16">Peptidoglycan polymerase</fullName>
        <shortName evidence="16">PG polymerase</shortName>
    </alternativeName>
</protein>
<evidence type="ECO:0000256" key="14">
    <source>
        <dbReference type="ARBA" id="ARBA00038053"/>
    </source>
</evidence>
<keyword evidence="3 16" id="KW-1003">Cell membrane</keyword>
<gene>
    <name evidence="16 17" type="primary">ftsW</name>
    <name evidence="17" type="ORF">EVA68_01270</name>
</gene>
<comment type="function">
    <text evidence="16">Peptidoglycan polymerase that is essential for cell division.</text>
</comment>
<feature type="transmembrane region" description="Helical" evidence="16">
    <location>
        <begin position="352"/>
        <end position="373"/>
    </location>
</feature>
<dbReference type="AlphaFoldDB" id="A0A520S4Y2"/>
<dbReference type="Proteomes" id="UP000316199">
    <property type="component" value="Unassembled WGS sequence"/>
</dbReference>
<comment type="pathway">
    <text evidence="2 16">Cell wall biogenesis; peptidoglycan biosynthesis.</text>
</comment>
<keyword evidence="7 16" id="KW-0812">Transmembrane</keyword>
<evidence type="ECO:0000256" key="2">
    <source>
        <dbReference type="ARBA" id="ARBA00004752"/>
    </source>
</evidence>
<feature type="transmembrane region" description="Helical" evidence="16">
    <location>
        <begin position="115"/>
        <end position="140"/>
    </location>
</feature>
<dbReference type="GO" id="GO:0009252">
    <property type="term" value="P:peptidoglycan biosynthetic process"/>
    <property type="evidence" value="ECO:0007669"/>
    <property type="project" value="UniProtKB-UniRule"/>
</dbReference>
<proteinExistence type="inferred from homology"/>
<feature type="transmembrane region" description="Helical" evidence="16">
    <location>
        <begin position="152"/>
        <end position="168"/>
    </location>
</feature>
<dbReference type="InterPro" id="IPR001182">
    <property type="entry name" value="FtsW/RodA"/>
</dbReference>
<dbReference type="PANTHER" id="PTHR30474:SF2">
    <property type="entry name" value="PEPTIDOGLYCAN GLYCOSYLTRANSFERASE FTSW-RELATED"/>
    <property type="match status" value="1"/>
</dbReference>
<evidence type="ECO:0000256" key="8">
    <source>
        <dbReference type="ARBA" id="ARBA00022960"/>
    </source>
</evidence>
<dbReference type="InterPro" id="IPR013437">
    <property type="entry name" value="FtsW"/>
</dbReference>
<feature type="transmembrane region" description="Helical" evidence="16">
    <location>
        <begin position="58"/>
        <end position="79"/>
    </location>
</feature>
<dbReference type="UniPathway" id="UPA00219"/>
<feature type="transmembrane region" description="Helical" evidence="16">
    <location>
        <begin position="281"/>
        <end position="302"/>
    </location>
</feature>
<dbReference type="InterPro" id="IPR018365">
    <property type="entry name" value="Cell_cycle_FtsW-rel_CS"/>
</dbReference>
<keyword evidence="6 16" id="KW-0808">Transferase</keyword>
<keyword evidence="12 16" id="KW-0131">Cell cycle</keyword>
<keyword evidence="10 16" id="KW-1133">Transmembrane helix</keyword>
<comment type="subcellular location">
    <subcellularLocation>
        <location evidence="16">Cell inner membrane</location>
        <topology evidence="16">Multi-pass membrane protein</topology>
    </subcellularLocation>
    <subcellularLocation>
        <location evidence="1">Cell membrane</location>
        <topology evidence="1">Multi-pass membrane protein</topology>
    </subcellularLocation>
    <text evidence="16">Localizes to the division septum.</text>
</comment>
<evidence type="ECO:0000256" key="12">
    <source>
        <dbReference type="ARBA" id="ARBA00023306"/>
    </source>
</evidence>
<keyword evidence="9 16" id="KW-0573">Peptidoglycan synthesis</keyword>
<name>A0A520S4Y2_9GAMM</name>
<evidence type="ECO:0000256" key="13">
    <source>
        <dbReference type="ARBA" id="ARBA00023316"/>
    </source>
</evidence>
<dbReference type="GO" id="GO:0015648">
    <property type="term" value="F:lipid-linked peptidoglycan transporter activity"/>
    <property type="evidence" value="ECO:0007669"/>
    <property type="project" value="TreeGrafter"/>
</dbReference>
<sequence length="385" mass="42452">MISRAKKKAVGDKFPLDPIIFTSALVLLLVGLVMVASASVELSSKYYGSSFYLLLKHLIYLFISIFVGLMAIGLPIQFWEKIRLPLLLVGFALLILVLIPGVGREVNGSQRWIPLGFLTIQGSEFLKLFIILYVAGYFAVLKRNRTNELVRFLNPLVVLVTAVCLLMAQPDFGTSLVIISSVMGVFFLAGASIKYFAPLLIVSVAAGTLLVVLEPYRFQRLIVFTNPWEHQYEAGYQLTQALIAFGRGDLFGLGLGNSIQKLFFLPEAHTDFLFSIIAEELGLVGASLVIALFCLMVIRILWIGNTAMTKGLTFHAYVAYGTGLMLGVQAFINLGVNLGVLPTKGLTLPLMSYGGNSLIVSCLLIGILLRVEFECRNHKRRRHAR</sequence>
<keyword evidence="8 16" id="KW-0133">Cell shape</keyword>
<feature type="transmembrane region" description="Helical" evidence="16">
    <location>
        <begin position="199"/>
        <end position="218"/>
    </location>
</feature>
<evidence type="ECO:0000256" key="5">
    <source>
        <dbReference type="ARBA" id="ARBA00022676"/>
    </source>
</evidence>
<dbReference type="PANTHER" id="PTHR30474">
    <property type="entry name" value="CELL CYCLE PROTEIN"/>
    <property type="match status" value="1"/>
</dbReference>
<feature type="transmembrane region" description="Helical" evidence="16">
    <location>
        <begin position="20"/>
        <end position="38"/>
    </location>
</feature>
<evidence type="ECO:0000313" key="17">
    <source>
        <dbReference type="EMBL" id="RZO77510.1"/>
    </source>
</evidence>
<feature type="transmembrane region" description="Helical" evidence="16">
    <location>
        <begin position="174"/>
        <end position="192"/>
    </location>
</feature>
<evidence type="ECO:0000256" key="4">
    <source>
        <dbReference type="ARBA" id="ARBA00022618"/>
    </source>
</evidence>
<feature type="transmembrane region" description="Helical" evidence="16">
    <location>
        <begin position="86"/>
        <end position="103"/>
    </location>
</feature>
<keyword evidence="13 16" id="KW-0961">Cell wall biogenesis/degradation</keyword>
<evidence type="ECO:0000313" key="18">
    <source>
        <dbReference type="Proteomes" id="UP000316199"/>
    </source>
</evidence>
<dbReference type="GO" id="GO:0071555">
    <property type="term" value="P:cell wall organization"/>
    <property type="evidence" value="ECO:0007669"/>
    <property type="project" value="UniProtKB-KW"/>
</dbReference>
<evidence type="ECO:0000256" key="15">
    <source>
        <dbReference type="ARBA" id="ARBA00049902"/>
    </source>
</evidence>
<dbReference type="Pfam" id="PF01098">
    <property type="entry name" value="FTSW_RODA_SPOVE"/>
    <property type="match status" value="1"/>
</dbReference>
<dbReference type="EMBL" id="SHAG01000002">
    <property type="protein sequence ID" value="RZO77510.1"/>
    <property type="molecule type" value="Genomic_DNA"/>
</dbReference>
<dbReference type="EC" id="2.4.99.28" evidence="16"/>
<organism evidence="17 18">
    <name type="scientific">OM182 bacterium</name>
    <dbReference type="NCBI Taxonomy" id="2510334"/>
    <lineage>
        <taxon>Bacteria</taxon>
        <taxon>Pseudomonadati</taxon>
        <taxon>Pseudomonadota</taxon>
        <taxon>Gammaproteobacteria</taxon>
        <taxon>OMG group</taxon>
        <taxon>OM182 clade</taxon>
    </lineage>
</organism>
<dbReference type="HAMAP" id="MF_00913">
    <property type="entry name" value="PGT_FtsW_proteobact"/>
    <property type="match status" value="1"/>
</dbReference>
<keyword evidence="11 16" id="KW-0472">Membrane</keyword>
<dbReference type="PROSITE" id="PS00428">
    <property type="entry name" value="FTSW_RODA_SPOVE"/>
    <property type="match status" value="1"/>
</dbReference>
<evidence type="ECO:0000256" key="9">
    <source>
        <dbReference type="ARBA" id="ARBA00022984"/>
    </source>
</evidence>
<keyword evidence="4 16" id="KW-0132">Cell division</keyword>
<evidence type="ECO:0000256" key="6">
    <source>
        <dbReference type="ARBA" id="ARBA00022679"/>
    </source>
</evidence>
<evidence type="ECO:0000256" key="3">
    <source>
        <dbReference type="ARBA" id="ARBA00022475"/>
    </source>
</evidence>
<comment type="caution">
    <text evidence="17">The sequence shown here is derived from an EMBL/GenBank/DDBJ whole genome shotgun (WGS) entry which is preliminary data.</text>
</comment>
<evidence type="ECO:0000256" key="16">
    <source>
        <dbReference type="HAMAP-Rule" id="MF_00913"/>
    </source>
</evidence>
<evidence type="ECO:0000256" key="1">
    <source>
        <dbReference type="ARBA" id="ARBA00004651"/>
    </source>
</evidence>
<evidence type="ECO:0000256" key="11">
    <source>
        <dbReference type="ARBA" id="ARBA00023136"/>
    </source>
</evidence>
<evidence type="ECO:0000256" key="10">
    <source>
        <dbReference type="ARBA" id="ARBA00022989"/>
    </source>
</evidence>
<dbReference type="GO" id="GO:0008955">
    <property type="term" value="F:peptidoglycan glycosyltransferase activity"/>
    <property type="evidence" value="ECO:0007669"/>
    <property type="project" value="UniProtKB-UniRule"/>
</dbReference>
<dbReference type="NCBIfam" id="TIGR02614">
    <property type="entry name" value="ftsW"/>
    <property type="match status" value="1"/>
</dbReference>
<reference evidence="17 18" key="1">
    <citation type="submission" date="2019-02" db="EMBL/GenBank/DDBJ databases">
        <title>Prokaryotic population dynamics and viral predation in marine succession experiment using metagenomics: the confinement effect.</title>
        <authorList>
            <person name="Haro-Moreno J.M."/>
            <person name="Rodriguez-Valera F."/>
            <person name="Lopez-Perez M."/>
        </authorList>
    </citation>
    <scope>NUCLEOTIDE SEQUENCE [LARGE SCALE GENOMIC DNA]</scope>
    <source>
        <strain evidence="17">MED-G157</strain>
    </source>
</reference>
<dbReference type="GO" id="GO:0005886">
    <property type="term" value="C:plasma membrane"/>
    <property type="evidence" value="ECO:0007669"/>
    <property type="project" value="UniProtKB-SubCell"/>
</dbReference>
<keyword evidence="5 16" id="KW-0328">Glycosyltransferase</keyword>
<dbReference type="GO" id="GO:0008360">
    <property type="term" value="P:regulation of cell shape"/>
    <property type="evidence" value="ECO:0007669"/>
    <property type="project" value="UniProtKB-KW"/>
</dbReference>
<feature type="transmembrane region" description="Helical" evidence="16">
    <location>
        <begin position="314"/>
        <end position="332"/>
    </location>
</feature>
<comment type="similarity">
    <text evidence="14 16">Belongs to the SEDS family. FtsW subfamily.</text>
</comment>
<dbReference type="GO" id="GO:0032153">
    <property type="term" value="C:cell division site"/>
    <property type="evidence" value="ECO:0007669"/>
    <property type="project" value="UniProtKB-UniRule"/>
</dbReference>
<dbReference type="GO" id="GO:0043093">
    <property type="term" value="P:FtsZ-dependent cytokinesis"/>
    <property type="evidence" value="ECO:0007669"/>
    <property type="project" value="UniProtKB-UniRule"/>
</dbReference>
<keyword evidence="16" id="KW-0997">Cell inner membrane</keyword>
<evidence type="ECO:0000256" key="7">
    <source>
        <dbReference type="ARBA" id="ARBA00022692"/>
    </source>
</evidence>
<accession>A0A520S4Y2</accession>
<comment type="catalytic activity">
    <reaction evidence="15 16">
        <text>[GlcNAc-(1-&gt;4)-Mur2Ac(oyl-L-Ala-gamma-D-Glu-L-Lys-D-Ala-D-Ala)](n)-di-trans,octa-cis-undecaprenyl diphosphate + beta-D-GlcNAc-(1-&gt;4)-Mur2Ac(oyl-L-Ala-gamma-D-Glu-L-Lys-D-Ala-D-Ala)-di-trans,octa-cis-undecaprenyl diphosphate = [GlcNAc-(1-&gt;4)-Mur2Ac(oyl-L-Ala-gamma-D-Glu-L-Lys-D-Ala-D-Ala)](n+1)-di-trans,octa-cis-undecaprenyl diphosphate + di-trans,octa-cis-undecaprenyl diphosphate + H(+)</text>
        <dbReference type="Rhea" id="RHEA:23708"/>
        <dbReference type="Rhea" id="RHEA-COMP:9602"/>
        <dbReference type="Rhea" id="RHEA-COMP:9603"/>
        <dbReference type="ChEBI" id="CHEBI:15378"/>
        <dbReference type="ChEBI" id="CHEBI:58405"/>
        <dbReference type="ChEBI" id="CHEBI:60033"/>
        <dbReference type="ChEBI" id="CHEBI:78435"/>
        <dbReference type="EC" id="2.4.99.28"/>
    </reaction>
</comment>